<comment type="caution">
    <text evidence="2">The sequence shown here is derived from an EMBL/GenBank/DDBJ whole genome shotgun (WGS) entry which is preliminary data.</text>
</comment>
<name>A0A433QXK3_9FUNG</name>
<dbReference type="Proteomes" id="UP000274822">
    <property type="component" value="Unassembled WGS sequence"/>
</dbReference>
<evidence type="ECO:0000256" key="1">
    <source>
        <dbReference type="SAM" id="MobiDB-lite"/>
    </source>
</evidence>
<protein>
    <submittedName>
        <fullName evidence="2">Uncharacterized protein</fullName>
    </submittedName>
</protein>
<dbReference type="AlphaFoldDB" id="A0A433QXK3"/>
<accession>A0A433QXK3</accession>
<organism evidence="2 3">
    <name type="scientific">Jimgerdemannia flammicorona</name>
    <dbReference type="NCBI Taxonomy" id="994334"/>
    <lineage>
        <taxon>Eukaryota</taxon>
        <taxon>Fungi</taxon>
        <taxon>Fungi incertae sedis</taxon>
        <taxon>Mucoromycota</taxon>
        <taxon>Mucoromycotina</taxon>
        <taxon>Endogonomycetes</taxon>
        <taxon>Endogonales</taxon>
        <taxon>Endogonaceae</taxon>
        <taxon>Jimgerdemannia</taxon>
    </lineage>
</organism>
<reference evidence="2 3" key="1">
    <citation type="journal article" date="2018" name="New Phytol.">
        <title>Phylogenomics of Endogonaceae and evolution of mycorrhizas within Mucoromycota.</title>
        <authorList>
            <person name="Chang Y."/>
            <person name="Desiro A."/>
            <person name="Na H."/>
            <person name="Sandor L."/>
            <person name="Lipzen A."/>
            <person name="Clum A."/>
            <person name="Barry K."/>
            <person name="Grigoriev I.V."/>
            <person name="Martin F.M."/>
            <person name="Stajich J.E."/>
            <person name="Smith M.E."/>
            <person name="Bonito G."/>
            <person name="Spatafora J.W."/>
        </authorList>
    </citation>
    <scope>NUCLEOTIDE SEQUENCE [LARGE SCALE GENOMIC DNA]</scope>
    <source>
        <strain evidence="2 3">AD002</strain>
    </source>
</reference>
<evidence type="ECO:0000313" key="3">
    <source>
        <dbReference type="Proteomes" id="UP000274822"/>
    </source>
</evidence>
<dbReference type="EMBL" id="RBNJ01000418">
    <property type="protein sequence ID" value="RUS34543.1"/>
    <property type="molecule type" value="Genomic_DNA"/>
</dbReference>
<gene>
    <name evidence="2" type="ORF">BC938DRAFT_479755</name>
</gene>
<evidence type="ECO:0000313" key="2">
    <source>
        <dbReference type="EMBL" id="RUS34543.1"/>
    </source>
</evidence>
<feature type="region of interest" description="Disordered" evidence="1">
    <location>
        <begin position="65"/>
        <end position="84"/>
    </location>
</feature>
<keyword evidence="3" id="KW-1185">Reference proteome</keyword>
<proteinExistence type="predicted"/>
<sequence>MALMTASRSSNCPTLYTIDKTSQYLREPTPTSSSSTVALSNPFLASTTSVVNLFVVPFLHAGAPTGSSSNGTKSNPPSLGSLSNVNENPGIFRLVMKNPEITRSTTIPLRDTRCSVASFTTTPSSRAGVPPRLLTSSATRSLEKSKTVRIGCVEHGVEHAPYESPEGREARLAVPGLIVDAHAKFNLAIGQARKTAGAGDVAVVQTDTDGRDVGGDVLSRVTDLFEGGARDGVLLNA</sequence>